<dbReference type="InterPro" id="IPR000210">
    <property type="entry name" value="BTB/POZ_dom"/>
</dbReference>
<feature type="domain" description="BTB" evidence="1">
    <location>
        <begin position="14"/>
        <end position="84"/>
    </location>
</feature>
<evidence type="ECO:0000313" key="3">
    <source>
        <dbReference type="Proteomes" id="UP000024635"/>
    </source>
</evidence>
<dbReference type="InterPro" id="IPR003131">
    <property type="entry name" value="T1-type_BTB"/>
</dbReference>
<dbReference type="PROSITE" id="PS50097">
    <property type="entry name" value="BTB"/>
    <property type="match status" value="1"/>
</dbReference>
<dbReference type="Gene3D" id="3.30.710.10">
    <property type="entry name" value="Potassium Channel Kv1.1, Chain A"/>
    <property type="match status" value="1"/>
</dbReference>
<protein>
    <recommendedName>
        <fullName evidence="1">BTB domain-containing protein</fullName>
    </recommendedName>
</protein>
<keyword evidence="3" id="KW-1185">Reference proteome</keyword>
<dbReference type="InterPro" id="IPR011333">
    <property type="entry name" value="SKP1/BTB/POZ_sf"/>
</dbReference>
<proteinExistence type="predicted"/>
<name>A0A016S1L1_9BILA</name>
<reference evidence="3" key="1">
    <citation type="journal article" date="2015" name="Nat. Genet.">
        <title>The genome and transcriptome of the zoonotic hookworm Ancylostoma ceylanicum identify infection-specific gene families.</title>
        <authorList>
            <person name="Schwarz E.M."/>
            <person name="Hu Y."/>
            <person name="Antoshechkin I."/>
            <person name="Miller M.M."/>
            <person name="Sternberg P.W."/>
            <person name="Aroian R.V."/>
        </authorList>
    </citation>
    <scope>NUCLEOTIDE SEQUENCE</scope>
    <source>
        <strain evidence="3">HY135</strain>
    </source>
</reference>
<sequence length="274" mass="31556">MPAEAWTKEIDALCDKYVKLNVGGSLFHTTLSTLKKQDTMLRHMFCGEIPVVTDSDGFVLIDRSGQYFGTILNYLRDGTVSLPCSRLELEQIHAEAQFYCVKDLEEQCRMLLEMRQQQRGLGTDTPRPIYLCLSKNETEELLKHLVKPNFVGAVVLSIRRETGYDFETLDGLKKNEVFLHKLAEKYSNHILFIQESVSDSTYRCEWFFYTKRKHEFVQSATIQGGVRAWDGERHVTKIMEKFLDLFISKEDCICTRCGQELCAEHNSEGTEKPG</sequence>
<dbReference type="SUPFAM" id="SSF54695">
    <property type="entry name" value="POZ domain"/>
    <property type="match status" value="1"/>
</dbReference>
<accession>A0A016S1L1</accession>
<dbReference type="OrthoDB" id="2333377at2759"/>
<dbReference type="SMART" id="SM00225">
    <property type="entry name" value="BTB"/>
    <property type="match status" value="1"/>
</dbReference>
<gene>
    <name evidence="2" type="primary">Acey_s0320.g2377</name>
    <name evidence="2" type="ORF">Y032_0320g2377</name>
</gene>
<dbReference type="Pfam" id="PF02214">
    <property type="entry name" value="BTB_2"/>
    <property type="match status" value="1"/>
</dbReference>
<evidence type="ECO:0000313" key="2">
    <source>
        <dbReference type="EMBL" id="EYB84232.1"/>
    </source>
</evidence>
<dbReference type="PANTHER" id="PTHR11145:SF8">
    <property type="entry name" value="RE57120P"/>
    <property type="match status" value="1"/>
</dbReference>
<organism evidence="2 3">
    <name type="scientific">Ancylostoma ceylanicum</name>
    <dbReference type="NCBI Taxonomy" id="53326"/>
    <lineage>
        <taxon>Eukaryota</taxon>
        <taxon>Metazoa</taxon>
        <taxon>Ecdysozoa</taxon>
        <taxon>Nematoda</taxon>
        <taxon>Chromadorea</taxon>
        <taxon>Rhabditida</taxon>
        <taxon>Rhabditina</taxon>
        <taxon>Rhabditomorpha</taxon>
        <taxon>Strongyloidea</taxon>
        <taxon>Ancylostomatidae</taxon>
        <taxon>Ancylostomatinae</taxon>
        <taxon>Ancylostoma</taxon>
    </lineage>
</organism>
<dbReference type="EMBL" id="JARK01001656">
    <property type="protein sequence ID" value="EYB84232.1"/>
    <property type="molecule type" value="Genomic_DNA"/>
</dbReference>
<dbReference type="InterPro" id="IPR045068">
    <property type="entry name" value="BACURD1-3"/>
</dbReference>
<evidence type="ECO:0000259" key="1">
    <source>
        <dbReference type="PROSITE" id="PS50097"/>
    </source>
</evidence>
<dbReference type="Proteomes" id="UP000024635">
    <property type="component" value="Unassembled WGS sequence"/>
</dbReference>
<dbReference type="AlphaFoldDB" id="A0A016S1L1"/>
<dbReference type="GO" id="GO:0051260">
    <property type="term" value="P:protein homooligomerization"/>
    <property type="evidence" value="ECO:0007669"/>
    <property type="project" value="InterPro"/>
</dbReference>
<dbReference type="PANTHER" id="PTHR11145">
    <property type="entry name" value="BTB/POZ DOMAIN-CONTAINING ADAPTER FOR CUL3-MEDIATED RHOA DEGRADATION PROTEIN FAMILY MEMBER"/>
    <property type="match status" value="1"/>
</dbReference>
<dbReference type="STRING" id="53326.A0A016S1L1"/>
<comment type="caution">
    <text evidence="2">The sequence shown here is derived from an EMBL/GenBank/DDBJ whole genome shotgun (WGS) entry which is preliminary data.</text>
</comment>